<name>A0A557Y0L0_9MYCO</name>
<comment type="caution">
    <text evidence="3">The sequence shown here is derived from an EMBL/GenBank/DDBJ whole genome shotgun (WGS) entry which is preliminary data.</text>
</comment>
<reference evidence="3 4" key="1">
    <citation type="submission" date="2019-07" db="EMBL/GenBank/DDBJ databases">
        <title>New Mycobacterium species.</title>
        <authorList>
            <person name="Tortoli E."/>
            <person name="Ghielmetti G."/>
            <person name="Friedel U."/>
            <person name="Trovato A."/>
        </authorList>
    </citation>
    <scope>NUCLEOTIDE SEQUENCE [LARGE SCALE GENOMIC DNA]</scope>
    <source>
        <strain evidence="3 4">16-83</strain>
    </source>
</reference>
<dbReference type="GO" id="GO:0003677">
    <property type="term" value="F:DNA binding"/>
    <property type="evidence" value="ECO:0007669"/>
    <property type="project" value="UniProtKB-UniRule"/>
</dbReference>
<dbReference type="SUPFAM" id="SSF89447">
    <property type="entry name" value="AbrB/MazE/MraZ-like"/>
    <property type="match status" value="1"/>
</dbReference>
<keyword evidence="1 3" id="KW-0238">DNA-binding</keyword>
<sequence length="73" mass="8079">MRVTSKGQVTIPQDVRRRLGIVAGSEVDFEVDADGVRLVRRTEGRGAALVEQMRGRHLPMTTDEIMALTRGES</sequence>
<evidence type="ECO:0000313" key="3">
    <source>
        <dbReference type="EMBL" id="TVS92047.1"/>
    </source>
</evidence>
<dbReference type="AlphaFoldDB" id="A0A557Y0L0"/>
<dbReference type="InterPro" id="IPR007159">
    <property type="entry name" value="SpoVT-AbrB_dom"/>
</dbReference>
<dbReference type="PROSITE" id="PS51740">
    <property type="entry name" value="SPOVT_ABRB"/>
    <property type="match status" value="1"/>
</dbReference>
<dbReference type="Gene3D" id="2.10.260.10">
    <property type="match status" value="1"/>
</dbReference>
<accession>A0A557Y0L0</accession>
<dbReference type="RefSeq" id="WP_144947349.1">
    <property type="nucleotide sequence ID" value="NZ_VMQU01000005.1"/>
</dbReference>
<dbReference type="EMBL" id="VMQU01000005">
    <property type="protein sequence ID" value="TVS92047.1"/>
    <property type="molecule type" value="Genomic_DNA"/>
</dbReference>
<dbReference type="OrthoDB" id="9811597at2"/>
<evidence type="ECO:0000313" key="4">
    <source>
        <dbReference type="Proteomes" id="UP000320513"/>
    </source>
</evidence>
<proteinExistence type="predicted"/>
<protein>
    <submittedName>
        <fullName evidence="3">AbrB/MazE/SpoVT family DNA-binding domain-containing protein</fullName>
    </submittedName>
</protein>
<evidence type="ECO:0000256" key="1">
    <source>
        <dbReference type="PROSITE-ProRule" id="PRU01076"/>
    </source>
</evidence>
<organism evidence="3 4">
    <name type="scientific">Mycobacterium helveticum</name>
    <dbReference type="NCBI Taxonomy" id="2592811"/>
    <lineage>
        <taxon>Bacteria</taxon>
        <taxon>Bacillati</taxon>
        <taxon>Actinomycetota</taxon>
        <taxon>Actinomycetes</taxon>
        <taxon>Mycobacteriales</taxon>
        <taxon>Mycobacteriaceae</taxon>
        <taxon>Mycobacterium</taxon>
    </lineage>
</organism>
<dbReference type="Proteomes" id="UP000320513">
    <property type="component" value="Unassembled WGS sequence"/>
</dbReference>
<dbReference type="Pfam" id="PF04014">
    <property type="entry name" value="MazE_antitoxin"/>
    <property type="match status" value="1"/>
</dbReference>
<gene>
    <name evidence="3" type="ORF">FPZ47_02115</name>
</gene>
<dbReference type="SMART" id="SM00966">
    <property type="entry name" value="SpoVT_AbrB"/>
    <property type="match status" value="1"/>
</dbReference>
<dbReference type="NCBIfam" id="TIGR01439">
    <property type="entry name" value="lp_hng_hel_AbrB"/>
    <property type="match status" value="1"/>
</dbReference>
<dbReference type="InterPro" id="IPR037914">
    <property type="entry name" value="SpoVT-AbrB_sf"/>
</dbReference>
<feature type="domain" description="SpoVT-AbrB" evidence="2">
    <location>
        <begin position="1"/>
        <end position="45"/>
    </location>
</feature>
<evidence type="ECO:0000259" key="2">
    <source>
        <dbReference type="PROSITE" id="PS51740"/>
    </source>
</evidence>
<keyword evidence="4" id="KW-1185">Reference proteome</keyword>